<sequence>MAKNMKPKAQAAGKPITDYFGRKSHPSTPQSRTATADPPSQPPMPQRADTTTAPSTSSRIPNKKRKAAGPSDADIELETPSRIGTTVSTRPVMPNAVPPTPLSPKENLLHQSSSSRLGSRKKQRLSSPDPSMISDYDEVSASQSDEKEMFAVPHRKKFDTQVPPQNMNEVKANDTEKSFSDEEYPPMDVDDTSGLFTPRSNWSLFGTEPDTSPSFPSSIVQPLTPPSSSPEPETRPPPLDSEAKTRQIIEQIRASARAKVLSSPEPDEELRMLSDSEDDDLPDMLNTHMSKDKGKGKEKEVAPHVPASEPSKYNLRQPAKKSSLSREIASLTQPAKQTKSKKASNPLADMLKEKAKADRAGKGYDALALAERTVAGKRGLQQEMDDEDDADDEMEDWMVDEDMAWKAVQDGEDGEGMDDDRYGELELDEKETKELFAEDAERGKAVAAILASDKKNREHGHRTVKRVGHPLWVVSPDDAMDVDTRTVFRNMDQYPVLRSFKAALDESNVQLAYLLLRSGALNQIDLTVNLDLLSCLCDLAVLPESNDLVQGAFYLLRNLWNEAASKPYFPFQSLVDILAKLGANVASFGWSSSAMPCRISKAERKSSLLRLIQLCTYAANARKIRPDNVFDILIALCAISLDSTTSSTIRTDILVAAHAICSSLADGTAVAKGAESTICSKALQFIEPLTPINRAHVISIFAAGSGRTLRIARWISYSLILEKTEVLEHQYQDLPPLEPLLSCLHPSGPDARLFKIHAETDYIDLGFYIQILSTALSDVPRYVAQELHAAALAKAARLEAQASPSKIERVTPPLQQAQHAIEMLHGSITDTRATHLDRSQTKEILKIVSMKLHYQRVAALKTGGHKPKNIKQYFSKKT</sequence>
<evidence type="ECO:0000313" key="3">
    <source>
        <dbReference type="Proteomes" id="UP001465976"/>
    </source>
</evidence>
<name>A0ABR3F7G7_9AGAR</name>
<organism evidence="2 3">
    <name type="scientific">Marasmius crinis-equi</name>
    <dbReference type="NCBI Taxonomy" id="585013"/>
    <lineage>
        <taxon>Eukaryota</taxon>
        <taxon>Fungi</taxon>
        <taxon>Dikarya</taxon>
        <taxon>Basidiomycota</taxon>
        <taxon>Agaricomycotina</taxon>
        <taxon>Agaricomycetes</taxon>
        <taxon>Agaricomycetidae</taxon>
        <taxon>Agaricales</taxon>
        <taxon>Marasmiineae</taxon>
        <taxon>Marasmiaceae</taxon>
        <taxon>Marasmius</taxon>
    </lineage>
</organism>
<feature type="compositionally biased region" description="Pro residues" evidence="1">
    <location>
        <begin position="223"/>
        <end position="239"/>
    </location>
</feature>
<feature type="region of interest" description="Disordered" evidence="1">
    <location>
        <begin position="1"/>
        <end position="348"/>
    </location>
</feature>
<comment type="caution">
    <text evidence="2">The sequence shown here is derived from an EMBL/GenBank/DDBJ whole genome shotgun (WGS) entry which is preliminary data.</text>
</comment>
<proteinExistence type="predicted"/>
<protein>
    <submittedName>
        <fullName evidence="2">Uncharacterized protein</fullName>
    </submittedName>
</protein>
<accession>A0ABR3F7G7</accession>
<dbReference type="Proteomes" id="UP001465976">
    <property type="component" value="Unassembled WGS sequence"/>
</dbReference>
<feature type="compositionally biased region" description="Basic and acidic residues" evidence="1">
    <location>
        <begin position="171"/>
        <end position="180"/>
    </location>
</feature>
<dbReference type="EMBL" id="JBAHYK010000813">
    <property type="protein sequence ID" value="KAL0571150.1"/>
    <property type="molecule type" value="Genomic_DNA"/>
</dbReference>
<feature type="compositionally biased region" description="Polar residues" evidence="1">
    <location>
        <begin position="194"/>
        <end position="221"/>
    </location>
</feature>
<evidence type="ECO:0000256" key="1">
    <source>
        <dbReference type="SAM" id="MobiDB-lite"/>
    </source>
</evidence>
<gene>
    <name evidence="2" type="ORF">V5O48_010805</name>
</gene>
<feature type="compositionally biased region" description="Acidic residues" evidence="1">
    <location>
        <begin position="181"/>
        <end position="191"/>
    </location>
</feature>
<feature type="compositionally biased region" description="Basic and acidic residues" evidence="1">
    <location>
        <begin position="289"/>
        <end position="302"/>
    </location>
</feature>
<feature type="compositionally biased region" description="Polar residues" evidence="1">
    <location>
        <begin position="48"/>
        <end position="60"/>
    </location>
</feature>
<keyword evidence="3" id="KW-1185">Reference proteome</keyword>
<reference evidence="2 3" key="1">
    <citation type="submission" date="2024-02" db="EMBL/GenBank/DDBJ databases">
        <title>A draft genome for the cacao thread blight pathogen Marasmius crinis-equi.</title>
        <authorList>
            <person name="Cohen S.P."/>
            <person name="Baruah I.K."/>
            <person name="Amoako-Attah I."/>
            <person name="Bukari Y."/>
            <person name="Meinhardt L.W."/>
            <person name="Bailey B.A."/>
        </authorList>
    </citation>
    <scope>NUCLEOTIDE SEQUENCE [LARGE SCALE GENOMIC DNA]</scope>
    <source>
        <strain evidence="2 3">GH-76</strain>
    </source>
</reference>
<evidence type="ECO:0000313" key="2">
    <source>
        <dbReference type="EMBL" id="KAL0571150.1"/>
    </source>
</evidence>